<keyword evidence="2" id="KW-1133">Transmembrane helix</keyword>
<dbReference type="Proteomes" id="UP000298030">
    <property type="component" value="Unassembled WGS sequence"/>
</dbReference>
<organism evidence="3 4">
    <name type="scientific">Coprinellus micaceus</name>
    <name type="common">Glistening ink-cap mushroom</name>
    <name type="synonym">Coprinus micaceus</name>
    <dbReference type="NCBI Taxonomy" id="71717"/>
    <lineage>
        <taxon>Eukaryota</taxon>
        <taxon>Fungi</taxon>
        <taxon>Dikarya</taxon>
        <taxon>Basidiomycota</taxon>
        <taxon>Agaricomycotina</taxon>
        <taxon>Agaricomycetes</taxon>
        <taxon>Agaricomycetidae</taxon>
        <taxon>Agaricales</taxon>
        <taxon>Agaricineae</taxon>
        <taxon>Psathyrellaceae</taxon>
        <taxon>Coprinellus</taxon>
    </lineage>
</organism>
<evidence type="ECO:0000256" key="2">
    <source>
        <dbReference type="SAM" id="Phobius"/>
    </source>
</evidence>
<evidence type="ECO:0000313" key="4">
    <source>
        <dbReference type="Proteomes" id="UP000298030"/>
    </source>
</evidence>
<reference evidence="3 4" key="1">
    <citation type="journal article" date="2019" name="Nat. Ecol. Evol.">
        <title>Megaphylogeny resolves global patterns of mushroom evolution.</title>
        <authorList>
            <person name="Varga T."/>
            <person name="Krizsan K."/>
            <person name="Foldi C."/>
            <person name="Dima B."/>
            <person name="Sanchez-Garcia M."/>
            <person name="Sanchez-Ramirez S."/>
            <person name="Szollosi G.J."/>
            <person name="Szarkandi J.G."/>
            <person name="Papp V."/>
            <person name="Albert L."/>
            <person name="Andreopoulos W."/>
            <person name="Angelini C."/>
            <person name="Antonin V."/>
            <person name="Barry K.W."/>
            <person name="Bougher N.L."/>
            <person name="Buchanan P."/>
            <person name="Buyck B."/>
            <person name="Bense V."/>
            <person name="Catcheside P."/>
            <person name="Chovatia M."/>
            <person name="Cooper J."/>
            <person name="Damon W."/>
            <person name="Desjardin D."/>
            <person name="Finy P."/>
            <person name="Geml J."/>
            <person name="Haridas S."/>
            <person name="Hughes K."/>
            <person name="Justo A."/>
            <person name="Karasinski D."/>
            <person name="Kautmanova I."/>
            <person name="Kiss B."/>
            <person name="Kocsube S."/>
            <person name="Kotiranta H."/>
            <person name="LaButti K.M."/>
            <person name="Lechner B.E."/>
            <person name="Liimatainen K."/>
            <person name="Lipzen A."/>
            <person name="Lukacs Z."/>
            <person name="Mihaltcheva S."/>
            <person name="Morgado L.N."/>
            <person name="Niskanen T."/>
            <person name="Noordeloos M.E."/>
            <person name="Ohm R.A."/>
            <person name="Ortiz-Santana B."/>
            <person name="Ovrebo C."/>
            <person name="Racz N."/>
            <person name="Riley R."/>
            <person name="Savchenko A."/>
            <person name="Shiryaev A."/>
            <person name="Soop K."/>
            <person name="Spirin V."/>
            <person name="Szebenyi C."/>
            <person name="Tomsovsky M."/>
            <person name="Tulloss R.E."/>
            <person name="Uehling J."/>
            <person name="Grigoriev I.V."/>
            <person name="Vagvolgyi C."/>
            <person name="Papp T."/>
            <person name="Martin F.M."/>
            <person name="Miettinen O."/>
            <person name="Hibbett D.S."/>
            <person name="Nagy L.G."/>
        </authorList>
    </citation>
    <scope>NUCLEOTIDE SEQUENCE [LARGE SCALE GENOMIC DNA]</scope>
    <source>
        <strain evidence="3 4">FP101781</strain>
    </source>
</reference>
<comment type="caution">
    <text evidence="3">The sequence shown here is derived from an EMBL/GenBank/DDBJ whole genome shotgun (WGS) entry which is preliminary data.</text>
</comment>
<feature type="transmembrane region" description="Helical" evidence="2">
    <location>
        <begin position="21"/>
        <end position="40"/>
    </location>
</feature>
<protein>
    <submittedName>
        <fullName evidence="3">Uncharacterized protein</fullName>
    </submittedName>
</protein>
<evidence type="ECO:0000256" key="1">
    <source>
        <dbReference type="SAM" id="MobiDB-lite"/>
    </source>
</evidence>
<gene>
    <name evidence="3" type="ORF">FA13DRAFT_646306</name>
</gene>
<keyword evidence="2" id="KW-0472">Membrane</keyword>
<feature type="compositionally biased region" description="Basic and acidic residues" evidence="1">
    <location>
        <begin position="46"/>
        <end position="61"/>
    </location>
</feature>
<name>A0A4Y7T5V1_COPMI</name>
<sequence>MDIEITTRAHSGGRGRRLDMANARVYSTVFLHAICILLPYDSQGSGRDRPFSEMGPRKESLSDTTIRRRTADHHKRGDNLSNLFPHQPKLIRHTVL</sequence>
<keyword evidence="4" id="KW-1185">Reference proteome</keyword>
<accession>A0A4Y7T5V1</accession>
<feature type="compositionally biased region" description="Basic residues" evidence="1">
    <location>
        <begin position="67"/>
        <end position="76"/>
    </location>
</feature>
<feature type="region of interest" description="Disordered" evidence="1">
    <location>
        <begin position="43"/>
        <end position="84"/>
    </location>
</feature>
<proteinExistence type="predicted"/>
<dbReference type="EMBL" id="QPFP01000027">
    <property type="protein sequence ID" value="TEB29505.1"/>
    <property type="molecule type" value="Genomic_DNA"/>
</dbReference>
<dbReference type="AlphaFoldDB" id="A0A4Y7T5V1"/>
<evidence type="ECO:0000313" key="3">
    <source>
        <dbReference type="EMBL" id="TEB29505.1"/>
    </source>
</evidence>
<keyword evidence="2" id="KW-0812">Transmembrane</keyword>